<dbReference type="EMBL" id="QKYT01000403">
    <property type="protein sequence ID" value="RIA85793.1"/>
    <property type="molecule type" value="Genomic_DNA"/>
</dbReference>
<name>A0A397S7W7_9GLOM</name>
<feature type="transmembrane region" description="Helical" evidence="1">
    <location>
        <begin position="194"/>
        <end position="219"/>
    </location>
</feature>
<evidence type="ECO:0000313" key="3">
    <source>
        <dbReference type="EMBL" id="RIA85793.1"/>
    </source>
</evidence>
<evidence type="ECO:0000313" key="2">
    <source>
        <dbReference type="EMBL" id="RIA80889.1"/>
    </source>
</evidence>
<dbReference type="PANTHER" id="PTHR34391:SF1">
    <property type="entry name" value="UPF0658 GOLGI APPARATUS MEMBRANE PROTEIN C1952.10C-RELATED"/>
    <property type="match status" value="1"/>
</dbReference>
<keyword evidence="1" id="KW-0812">Transmembrane</keyword>
<feature type="transmembrane region" description="Helical" evidence="1">
    <location>
        <begin position="71"/>
        <end position="95"/>
    </location>
</feature>
<dbReference type="GO" id="GO:0005794">
    <property type="term" value="C:Golgi apparatus"/>
    <property type="evidence" value="ECO:0007669"/>
    <property type="project" value="TreeGrafter"/>
</dbReference>
<sequence length="362" mass="41839">MTKEKWNKLTESKSAILFVLTSVVQAVVLTYLQSKIFARNVYGWINIHPDSNDNTIIDACFSSTNVETFMILSFECIMFIFLNIFQLYSCINAVLHKNTIQIFMISLTNFCYAILGAVQFVEAIETKDKITYDCPTVVFDPEIMIHEVPNIIIITLLSCVMGYLSFKLYQQFGWIIYKKIGSDIQMQSRYRTRLIFLMLLKLNLLMLLLFSILIVPYYINGPNKTLVYAGFIFFVTVFLFNVLAFKSITKEYKNGMIAFLSFWVLVMGVYAWFCYIGFSIVFSYRLYIGLIFGIFFLIFGVLTFVIGISVTNNFGKGLKEYLMVHKEGIKKVEEYEINYNNNEKGKIEIVGHGSSKKNNDDK</sequence>
<dbReference type="PANTHER" id="PTHR34391">
    <property type="entry name" value="UPF0658 GOLGI APPARATUS MEMBRANE PROTEIN C1952.10C-RELATED"/>
    <property type="match status" value="1"/>
</dbReference>
<accession>A0A397S7W7</accession>
<keyword evidence="1" id="KW-1133">Transmembrane helix</keyword>
<dbReference type="Proteomes" id="UP000265703">
    <property type="component" value="Unassembled WGS sequence"/>
</dbReference>
<dbReference type="InterPro" id="IPR040410">
    <property type="entry name" value="UPF0658_Golgi"/>
</dbReference>
<proteinExistence type="predicted"/>
<feature type="transmembrane region" description="Helical" evidence="1">
    <location>
        <begin position="225"/>
        <end position="245"/>
    </location>
</feature>
<feature type="transmembrane region" description="Helical" evidence="1">
    <location>
        <begin position="102"/>
        <end position="121"/>
    </location>
</feature>
<feature type="transmembrane region" description="Helical" evidence="1">
    <location>
        <begin position="151"/>
        <end position="169"/>
    </location>
</feature>
<evidence type="ECO:0000256" key="1">
    <source>
        <dbReference type="SAM" id="Phobius"/>
    </source>
</evidence>
<keyword evidence="1" id="KW-0472">Membrane</keyword>
<dbReference type="OrthoDB" id="2448307at2759"/>
<evidence type="ECO:0000313" key="4">
    <source>
        <dbReference type="Proteomes" id="UP000265703"/>
    </source>
</evidence>
<gene>
    <name evidence="2" type="ORF">C1645_837882</name>
    <name evidence="3" type="ORF">C1645_879069</name>
</gene>
<organism evidence="2 4">
    <name type="scientific">Glomus cerebriforme</name>
    <dbReference type="NCBI Taxonomy" id="658196"/>
    <lineage>
        <taxon>Eukaryota</taxon>
        <taxon>Fungi</taxon>
        <taxon>Fungi incertae sedis</taxon>
        <taxon>Mucoromycota</taxon>
        <taxon>Glomeromycotina</taxon>
        <taxon>Glomeromycetes</taxon>
        <taxon>Glomerales</taxon>
        <taxon>Glomeraceae</taxon>
        <taxon>Glomus</taxon>
    </lineage>
</organism>
<reference evidence="2 4" key="1">
    <citation type="submission" date="2018-06" db="EMBL/GenBank/DDBJ databases">
        <title>Comparative genomics reveals the genomic features of Rhizophagus irregularis, R. cerebriforme, R. diaphanum and Gigaspora rosea, and their symbiotic lifestyle signature.</title>
        <authorList>
            <person name="Morin E."/>
            <person name="San Clemente H."/>
            <person name="Chen E.C.H."/>
            <person name="De La Providencia I."/>
            <person name="Hainaut M."/>
            <person name="Kuo A."/>
            <person name="Kohler A."/>
            <person name="Murat C."/>
            <person name="Tang N."/>
            <person name="Roy S."/>
            <person name="Loubradou J."/>
            <person name="Henrissat B."/>
            <person name="Grigoriev I.V."/>
            <person name="Corradi N."/>
            <person name="Roux C."/>
            <person name="Martin F.M."/>
        </authorList>
    </citation>
    <scope>NUCLEOTIDE SEQUENCE [LARGE SCALE GENOMIC DNA]</scope>
    <source>
        <strain evidence="2 4">DAOM 227022</strain>
    </source>
</reference>
<protein>
    <submittedName>
        <fullName evidence="2">Uncharacterized protein</fullName>
    </submittedName>
</protein>
<feature type="transmembrane region" description="Helical" evidence="1">
    <location>
        <begin position="257"/>
        <end position="280"/>
    </location>
</feature>
<feature type="transmembrane region" description="Helical" evidence="1">
    <location>
        <begin position="286"/>
        <end position="310"/>
    </location>
</feature>
<dbReference type="AlphaFoldDB" id="A0A397S7W7"/>
<keyword evidence="4" id="KW-1185">Reference proteome</keyword>
<dbReference type="EMBL" id="QKYT01000879">
    <property type="protein sequence ID" value="RIA80889.1"/>
    <property type="molecule type" value="Genomic_DNA"/>
</dbReference>
<comment type="caution">
    <text evidence="2">The sequence shown here is derived from an EMBL/GenBank/DDBJ whole genome shotgun (WGS) entry which is preliminary data.</text>
</comment>